<accession>F2E1K2</accession>
<reference evidence="2" key="1">
    <citation type="journal article" date="2011" name="Plant Physiol.">
        <title>Comprehensive sequence analysis of 24,783 barley full-length cDNAs derived from 12 clone libraries.</title>
        <authorList>
            <person name="Matsumoto T."/>
            <person name="Tanaka T."/>
            <person name="Sakai H."/>
            <person name="Amano N."/>
            <person name="Kanamori H."/>
            <person name="Kurita K."/>
            <person name="Kikuta A."/>
            <person name="Kamiya K."/>
            <person name="Yamamoto M."/>
            <person name="Ikawa H."/>
            <person name="Fujii N."/>
            <person name="Hori K."/>
            <person name="Itoh T."/>
            <person name="Sato K."/>
        </authorList>
    </citation>
    <scope>NUCLEOTIDE SEQUENCE</scope>
    <source>
        <tissue evidence="2">Shoot and root</tissue>
    </source>
</reference>
<sequence length="80" mass="9463">MAQHPPKPPTEVQPTHYTDFDSETQQPIRNRRVLDVSVEERDDYLRARRGRSDETMLLLGNFKTLLGRHLRQLVYLKMLS</sequence>
<dbReference type="EMBL" id="AK370023">
    <property type="protein sequence ID" value="BAK01224.1"/>
    <property type="molecule type" value="mRNA"/>
</dbReference>
<organism evidence="2">
    <name type="scientific">Hordeum vulgare subsp. vulgare</name>
    <name type="common">Domesticated barley</name>
    <dbReference type="NCBI Taxonomy" id="112509"/>
    <lineage>
        <taxon>Eukaryota</taxon>
        <taxon>Viridiplantae</taxon>
        <taxon>Streptophyta</taxon>
        <taxon>Embryophyta</taxon>
        <taxon>Tracheophyta</taxon>
        <taxon>Spermatophyta</taxon>
        <taxon>Magnoliopsida</taxon>
        <taxon>Liliopsida</taxon>
        <taxon>Poales</taxon>
        <taxon>Poaceae</taxon>
        <taxon>BOP clade</taxon>
        <taxon>Pooideae</taxon>
        <taxon>Triticodae</taxon>
        <taxon>Triticeae</taxon>
        <taxon>Hordeinae</taxon>
        <taxon>Hordeum</taxon>
    </lineage>
</organism>
<evidence type="ECO:0000256" key="1">
    <source>
        <dbReference type="SAM" id="MobiDB-lite"/>
    </source>
</evidence>
<protein>
    <submittedName>
        <fullName evidence="2">Predicted protein</fullName>
    </submittedName>
</protein>
<evidence type="ECO:0000313" key="2">
    <source>
        <dbReference type="EMBL" id="BAK01224.1"/>
    </source>
</evidence>
<proteinExistence type="evidence at transcript level"/>
<feature type="region of interest" description="Disordered" evidence="1">
    <location>
        <begin position="1"/>
        <end position="28"/>
    </location>
</feature>
<name>F2E1K2_HORVV</name>
<dbReference type="AlphaFoldDB" id="F2E1K2"/>
<feature type="compositionally biased region" description="Pro residues" evidence="1">
    <location>
        <begin position="1"/>
        <end position="11"/>
    </location>
</feature>